<accession>A0A212LFK3</accession>
<organism evidence="2">
    <name type="scientific">uncultured Pleomorphomonas sp</name>
    <dbReference type="NCBI Taxonomy" id="442121"/>
    <lineage>
        <taxon>Bacteria</taxon>
        <taxon>Pseudomonadati</taxon>
        <taxon>Pseudomonadota</taxon>
        <taxon>Alphaproteobacteria</taxon>
        <taxon>Hyphomicrobiales</taxon>
        <taxon>Pleomorphomonadaceae</taxon>
        <taxon>Pleomorphomonas</taxon>
        <taxon>environmental samples</taxon>
    </lineage>
</organism>
<name>A0A212LFK3_9HYPH</name>
<feature type="region of interest" description="Disordered" evidence="1">
    <location>
        <begin position="1"/>
        <end position="88"/>
    </location>
</feature>
<dbReference type="EMBL" id="FMJD01000008">
    <property type="protein sequence ID" value="SCM76247.1"/>
    <property type="molecule type" value="Genomic_DNA"/>
</dbReference>
<gene>
    <name evidence="2" type="ORF">KL86PLE_40052</name>
</gene>
<feature type="compositionally biased region" description="Basic and acidic residues" evidence="1">
    <location>
        <begin position="29"/>
        <end position="40"/>
    </location>
</feature>
<protein>
    <submittedName>
        <fullName evidence="2">Uncharacterized protein</fullName>
    </submittedName>
</protein>
<proteinExistence type="predicted"/>
<evidence type="ECO:0000313" key="2">
    <source>
        <dbReference type="EMBL" id="SCM76247.1"/>
    </source>
</evidence>
<reference evidence="2" key="1">
    <citation type="submission" date="2016-08" db="EMBL/GenBank/DDBJ databases">
        <authorList>
            <person name="Seilhamer J.J."/>
        </authorList>
    </citation>
    <scope>NUCLEOTIDE SEQUENCE</scope>
    <source>
        <strain evidence="2">86</strain>
    </source>
</reference>
<evidence type="ECO:0000256" key="1">
    <source>
        <dbReference type="SAM" id="MobiDB-lite"/>
    </source>
</evidence>
<dbReference type="AlphaFoldDB" id="A0A212LFK3"/>
<feature type="compositionally biased region" description="Basic residues" evidence="1">
    <location>
        <begin position="10"/>
        <end position="21"/>
    </location>
</feature>
<sequence length="129" mass="14370">MGRAREPVPGHRRQGRRRGDHHRQGAVPGRHEAALRRVPDRSGAQGPAAAHRRLQVRTVAGRRYPRRPATDSYGQNRPGGARRPDGFPAGLPPLPIVIACTPVAAARRRPDRLKEINGWLRTCRPRRAD</sequence>